<feature type="domain" description="FYVE-type" evidence="7">
    <location>
        <begin position="369"/>
        <end position="432"/>
    </location>
</feature>
<protein>
    <submittedName>
        <fullName evidence="8">Rabaptin-like protein domain-containing protein</fullName>
    </submittedName>
</protein>
<dbReference type="Proteomes" id="UP001201812">
    <property type="component" value="Unassembled WGS sequence"/>
</dbReference>
<dbReference type="InterPro" id="IPR011011">
    <property type="entry name" value="Znf_FYVE_PHD"/>
</dbReference>
<keyword evidence="3" id="KW-0862">Zinc</keyword>
<keyword evidence="9" id="KW-1185">Reference proteome</keyword>
<feature type="region of interest" description="Disordered" evidence="6">
    <location>
        <begin position="250"/>
        <end position="280"/>
    </location>
</feature>
<evidence type="ECO:0000256" key="1">
    <source>
        <dbReference type="ARBA" id="ARBA00022723"/>
    </source>
</evidence>
<dbReference type="InterPro" id="IPR013083">
    <property type="entry name" value="Znf_RING/FYVE/PHD"/>
</dbReference>
<dbReference type="PANTHER" id="PTHR31179">
    <property type="entry name" value="RAB GTPASE-BINDING EFFECTOR PROTEIN"/>
    <property type="match status" value="1"/>
</dbReference>
<dbReference type="Pfam" id="PF01363">
    <property type="entry name" value="FYVE"/>
    <property type="match status" value="1"/>
</dbReference>
<dbReference type="FunFam" id="1.20.5.730:FF:000005">
    <property type="entry name" value="RABaptiN (Rab effector)"/>
    <property type="match status" value="1"/>
</dbReference>
<evidence type="ECO:0000256" key="6">
    <source>
        <dbReference type="SAM" id="MobiDB-lite"/>
    </source>
</evidence>
<evidence type="ECO:0000256" key="5">
    <source>
        <dbReference type="SAM" id="Coils"/>
    </source>
</evidence>
<feature type="region of interest" description="Disordered" evidence="6">
    <location>
        <begin position="1"/>
        <end position="31"/>
    </location>
</feature>
<evidence type="ECO:0000313" key="8">
    <source>
        <dbReference type="EMBL" id="KAI1710599.1"/>
    </source>
</evidence>
<dbReference type="PANTHER" id="PTHR31179:SF7">
    <property type="entry name" value="FYVE-TYPE DOMAIN-CONTAINING PROTEIN"/>
    <property type="match status" value="1"/>
</dbReference>
<dbReference type="Gene3D" id="3.30.40.10">
    <property type="entry name" value="Zinc/RING finger domain, C3HC4 (zinc finger)"/>
    <property type="match status" value="1"/>
</dbReference>
<dbReference type="InterPro" id="IPR017455">
    <property type="entry name" value="Znf_FYVE-rel"/>
</dbReference>
<feature type="coiled-coil region" evidence="5">
    <location>
        <begin position="288"/>
        <end position="339"/>
    </location>
</feature>
<dbReference type="GO" id="GO:0005096">
    <property type="term" value="F:GTPase activator activity"/>
    <property type="evidence" value="ECO:0007669"/>
    <property type="project" value="InterPro"/>
</dbReference>
<dbReference type="InterPro" id="IPR000306">
    <property type="entry name" value="Znf_FYVE"/>
</dbReference>
<reference evidence="8" key="1">
    <citation type="submission" date="2022-01" db="EMBL/GenBank/DDBJ databases">
        <title>Genome Sequence Resource for Two Populations of Ditylenchus destructor, the Migratory Endoparasitic Phytonematode.</title>
        <authorList>
            <person name="Zhang H."/>
            <person name="Lin R."/>
            <person name="Xie B."/>
        </authorList>
    </citation>
    <scope>NUCLEOTIDE SEQUENCE</scope>
    <source>
        <strain evidence="8">BazhouSP</strain>
    </source>
</reference>
<feature type="coiled-coil region" evidence="5">
    <location>
        <begin position="54"/>
        <end position="237"/>
    </location>
</feature>
<dbReference type="Pfam" id="PF09311">
    <property type="entry name" value="Rab5-bind"/>
    <property type="match status" value="1"/>
</dbReference>
<comment type="caution">
    <text evidence="8">The sequence shown here is derived from an EMBL/GenBank/DDBJ whole genome shotgun (WGS) entry which is preliminary data.</text>
</comment>
<dbReference type="GO" id="GO:0008270">
    <property type="term" value="F:zinc ion binding"/>
    <property type="evidence" value="ECO:0007669"/>
    <property type="project" value="UniProtKB-KW"/>
</dbReference>
<dbReference type="CDD" id="cd15739">
    <property type="entry name" value="FYVE_RABE_unchar"/>
    <property type="match status" value="1"/>
</dbReference>
<evidence type="ECO:0000256" key="3">
    <source>
        <dbReference type="ARBA" id="ARBA00022833"/>
    </source>
</evidence>
<keyword evidence="2 4" id="KW-0863">Zinc-finger</keyword>
<dbReference type="GO" id="GO:0006897">
    <property type="term" value="P:endocytosis"/>
    <property type="evidence" value="ECO:0007669"/>
    <property type="project" value="InterPro"/>
</dbReference>
<dbReference type="InterPro" id="IPR015390">
    <property type="entry name" value="Rabaptin_Rab5-bd_dom"/>
</dbReference>
<evidence type="ECO:0000256" key="2">
    <source>
        <dbReference type="ARBA" id="ARBA00022771"/>
    </source>
</evidence>
<keyword evidence="1" id="KW-0479">Metal-binding</keyword>
<dbReference type="EMBL" id="JAKKPZ010000025">
    <property type="protein sequence ID" value="KAI1710599.1"/>
    <property type="molecule type" value="Genomic_DNA"/>
</dbReference>
<feature type="compositionally biased region" description="Polar residues" evidence="6">
    <location>
        <begin position="270"/>
        <end position="279"/>
    </location>
</feature>
<dbReference type="InterPro" id="IPR003914">
    <property type="entry name" value="Rabaptin"/>
</dbReference>
<evidence type="ECO:0000259" key="7">
    <source>
        <dbReference type="PROSITE" id="PS50178"/>
    </source>
</evidence>
<proteinExistence type="predicted"/>
<name>A0AAD4R540_9BILA</name>
<organism evidence="8 9">
    <name type="scientific">Ditylenchus destructor</name>
    <dbReference type="NCBI Taxonomy" id="166010"/>
    <lineage>
        <taxon>Eukaryota</taxon>
        <taxon>Metazoa</taxon>
        <taxon>Ecdysozoa</taxon>
        <taxon>Nematoda</taxon>
        <taxon>Chromadorea</taxon>
        <taxon>Rhabditida</taxon>
        <taxon>Tylenchina</taxon>
        <taxon>Tylenchomorpha</taxon>
        <taxon>Sphaerularioidea</taxon>
        <taxon>Anguinidae</taxon>
        <taxon>Anguininae</taxon>
        <taxon>Ditylenchus</taxon>
    </lineage>
</organism>
<accession>A0AAD4R540</accession>
<dbReference type="SMART" id="SM00064">
    <property type="entry name" value="FYVE"/>
    <property type="match status" value="1"/>
</dbReference>
<sequence>MMPGKELDANDDGAMTPITPNSPRRDPENETSEVLEAAVIDYQTTLPESTCEMCSNYEASVTRLQDAERDLKEQLRAAQELAARYEKELSDERIYRKELESKLTTLSQETDIRVQEFVESDSSLEQRLEMLAMKQEQDLKVMQDELESARSKSDTLDGEIEELNRRYEKLLGLNRQKASEMREQNIELPQAVDELEFLALQLREELIETRAAYEHSVAELKDELTVARQHLLEMQMRLKETEEILDETSVAGLQIHDQRQRQTSSGGGSLQHSPTTQRSYVEDIGPEIQRYRQIIAELEDQIAAIQKDRSETDSLRREAGEYREKCARLQRELDTTTQVQKDFVELSQHLQIQLEKIRQEEHEVRWQFDEDIVQCNRCQTAFDTKPKHAGRSKHHCLHCGKIFCQDCLTGEVISGPNRRPAKVCDVCHTLLNSDSIPFFSKAAGEAASTNNSANTE</sequence>
<dbReference type="Gene3D" id="1.20.5.730">
    <property type="entry name" value="Single helix bin"/>
    <property type="match status" value="1"/>
</dbReference>
<dbReference type="SUPFAM" id="SSF57903">
    <property type="entry name" value="FYVE/PHD zinc finger"/>
    <property type="match status" value="1"/>
</dbReference>
<keyword evidence="5" id="KW-0175">Coiled coil</keyword>
<gene>
    <name evidence="8" type="ORF">DdX_10659</name>
</gene>
<evidence type="ECO:0000313" key="9">
    <source>
        <dbReference type="Proteomes" id="UP001201812"/>
    </source>
</evidence>
<dbReference type="PROSITE" id="PS50178">
    <property type="entry name" value="ZF_FYVE"/>
    <property type="match status" value="1"/>
</dbReference>
<dbReference type="AlphaFoldDB" id="A0AAD4R540"/>
<evidence type="ECO:0000256" key="4">
    <source>
        <dbReference type="PROSITE-ProRule" id="PRU00091"/>
    </source>
</evidence>